<dbReference type="KEGG" id="zmp:Zymop_1555"/>
<dbReference type="SUPFAM" id="SSF48013">
    <property type="entry name" value="NusB-like"/>
    <property type="match status" value="1"/>
</dbReference>
<dbReference type="Proteomes" id="UP000000491">
    <property type="component" value="Chromosome"/>
</dbReference>
<reference evidence="8 9" key="1">
    <citation type="journal article" date="2011" name="J. Bacteriol.">
        <title>Genome sequence of the ethanol-producing Zymomonas mobilis subsp. pomaceae lectotype strain ATCC 29192.</title>
        <authorList>
            <person name="Kouvelis V.N."/>
            <person name="Davenport K.W."/>
            <person name="Brettin T.S."/>
            <person name="Bruce D."/>
            <person name="Detter C."/>
            <person name="Han C.S."/>
            <person name="Nolan M."/>
            <person name="Tapia R."/>
            <person name="Damoulaki A."/>
            <person name="Kyrpides N.C."/>
            <person name="Typas M.A."/>
            <person name="Pappas K.M."/>
        </authorList>
    </citation>
    <scope>NUCLEOTIDE SEQUENCE [LARGE SCALE GENOMIC DNA]</scope>
    <source>
        <strain evidence="9">ATCC 29192 / DSM 22645 / JCM 10191 / CCUG 17912 / NBRC 13757 / NCIMB 11200 / NRRL B-4491 / Barker I</strain>
    </source>
</reference>
<sequence length="156" mass="17452">MAHAKKRTASRPAARLAAVQALYQREMEKTALPILLDEFHQYRLGATIEDATYIKAEVAFFDDIVKGVGERCQEIDTVIAKHLSSGWSLERLDRPMRQILRAGSYELLARPDVPTATIISEYIDVADAFYDRQEKSFVNGLLDAVAKELRPASGKA</sequence>
<dbReference type="Gene3D" id="1.10.940.10">
    <property type="entry name" value="NusB-like"/>
    <property type="match status" value="1"/>
</dbReference>
<dbReference type="GO" id="GO:0003723">
    <property type="term" value="F:RNA binding"/>
    <property type="evidence" value="ECO:0007669"/>
    <property type="project" value="UniProtKB-UniRule"/>
</dbReference>
<evidence type="ECO:0000313" key="9">
    <source>
        <dbReference type="Proteomes" id="UP000000491"/>
    </source>
</evidence>
<dbReference type="Pfam" id="PF01029">
    <property type="entry name" value="NusB"/>
    <property type="match status" value="1"/>
</dbReference>
<dbReference type="InterPro" id="IPR035926">
    <property type="entry name" value="NusB-like_sf"/>
</dbReference>
<evidence type="ECO:0000256" key="3">
    <source>
        <dbReference type="ARBA" id="ARBA00022884"/>
    </source>
</evidence>
<dbReference type="eggNOG" id="COG0781">
    <property type="taxonomic scope" value="Bacteria"/>
</dbReference>
<dbReference type="EMBL" id="CP002865">
    <property type="protein sequence ID" value="AEI38445.1"/>
    <property type="molecule type" value="Genomic_DNA"/>
</dbReference>
<comment type="similarity">
    <text evidence="1 6">Belongs to the NusB family.</text>
</comment>
<keyword evidence="2 6" id="KW-0889">Transcription antitermination</keyword>
<dbReference type="AlphaFoldDB" id="F8EW35"/>
<dbReference type="HOGENOM" id="CLU_087843_4_0_5"/>
<accession>F8EW35</accession>
<evidence type="ECO:0000256" key="2">
    <source>
        <dbReference type="ARBA" id="ARBA00022814"/>
    </source>
</evidence>
<evidence type="ECO:0000259" key="7">
    <source>
        <dbReference type="Pfam" id="PF01029"/>
    </source>
</evidence>
<dbReference type="PANTHER" id="PTHR11078:SF3">
    <property type="entry name" value="ANTITERMINATION NUSB DOMAIN-CONTAINING PROTEIN"/>
    <property type="match status" value="1"/>
</dbReference>
<organism evidence="8 9">
    <name type="scientific">Zymomonas mobilis subsp. pomaceae (strain ATCC 29192 / DSM 22645 / JCM 10191 / CCUG 17912 / NBRC 13757 / NCIMB 11200 / NRRL B-4491 / Barker I)</name>
    <dbReference type="NCBI Taxonomy" id="579138"/>
    <lineage>
        <taxon>Bacteria</taxon>
        <taxon>Pseudomonadati</taxon>
        <taxon>Pseudomonadota</taxon>
        <taxon>Alphaproteobacteria</taxon>
        <taxon>Sphingomonadales</taxon>
        <taxon>Zymomonadaceae</taxon>
        <taxon>Zymomonas</taxon>
    </lineage>
</organism>
<comment type="function">
    <text evidence="6">Involved in transcription antitermination. Required for transcription of ribosomal RNA (rRNA) genes. Binds specifically to the boxA antiterminator sequence of the ribosomal RNA (rrn) operons.</text>
</comment>
<dbReference type="InterPro" id="IPR006027">
    <property type="entry name" value="NusB_RsmB_TIM44"/>
</dbReference>
<evidence type="ECO:0000256" key="6">
    <source>
        <dbReference type="HAMAP-Rule" id="MF_00073"/>
    </source>
</evidence>
<dbReference type="PATRIC" id="fig|579138.3.peg.1648"/>
<dbReference type="InterPro" id="IPR011605">
    <property type="entry name" value="NusB_fam"/>
</dbReference>
<gene>
    <name evidence="6" type="primary">nusB</name>
    <name evidence="8" type="ordered locus">Zymop_1555</name>
</gene>
<name>F8EW35_ZYMMT</name>
<dbReference type="GO" id="GO:0005829">
    <property type="term" value="C:cytosol"/>
    <property type="evidence" value="ECO:0007669"/>
    <property type="project" value="TreeGrafter"/>
</dbReference>
<dbReference type="RefSeq" id="WP_013934833.1">
    <property type="nucleotide sequence ID" value="NC_015709.1"/>
</dbReference>
<keyword evidence="5 6" id="KW-0804">Transcription</keyword>
<evidence type="ECO:0000256" key="1">
    <source>
        <dbReference type="ARBA" id="ARBA00005952"/>
    </source>
</evidence>
<dbReference type="GO" id="GO:0006353">
    <property type="term" value="P:DNA-templated transcription termination"/>
    <property type="evidence" value="ECO:0007669"/>
    <property type="project" value="UniProtKB-UniRule"/>
</dbReference>
<protein>
    <recommendedName>
        <fullName evidence="6">Transcription antitermination protein NusB</fullName>
    </recommendedName>
    <alternativeName>
        <fullName evidence="6">Antitermination factor NusB</fullName>
    </alternativeName>
</protein>
<evidence type="ECO:0000313" key="8">
    <source>
        <dbReference type="EMBL" id="AEI38445.1"/>
    </source>
</evidence>
<proteinExistence type="inferred from homology"/>
<evidence type="ECO:0000256" key="4">
    <source>
        <dbReference type="ARBA" id="ARBA00023015"/>
    </source>
</evidence>
<dbReference type="HAMAP" id="MF_00073">
    <property type="entry name" value="NusB"/>
    <property type="match status" value="1"/>
</dbReference>
<keyword evidence="4 6" id="KW-0805">Transcription regulation</keyword>
<keyword evidence="3 6" id="KW-0694">RNA-binding</keyword>
<dbReference type="GO" id="GO:0031564">
    <property type="term" value="P:transcription antitermination"/>
    <property type="evidence" value="ECO:0007669"/>
    <property type="project" value="UniProtKB-KW"/>
</dbReference>
<dbReference type="STRING" id="579138.Zymop_1555"/>
<evidence type="ECO:0000256" key="5">
    <source>
        <dbReference type="ARBA" id="ARBA00023163"/>
    </source>
</evidence>
<dbReference type="PANTHER" id="PTHR11078">
    <property type="entry name" value="N UTILIZATION SUBSTANCE PROTEIN B-RELATED"/>
    <property type="match status" value="1"/>
</dbReference>
<feature type="domain" description="NusB/RsmB/TIM44" evidence="7">
    <location>
        <begin position="13"/>
        <end position="147"/>
    </location>
</feature>
<dbReference type="NCBIfam" id="TIGR01951">
    <property type="entry name" value="nusB"/>
    <property type="match status" value="1"/>
</dbReference>